<dbReference type="GO" id="GO:0009089">
    <property type="term" value="P:lysine biosynthetic process via diaminopimelate"/>
    <property type="evidence" value="ECO:0007669"/>
    <property type="project" value="InterPro"/>
</dbReference>
<evidence type="ECO:0000256" key="7">
    <source>
        <dbReference type="ARBA" id="ARBA00023027"/>
    </source>
</evidence>
<evidence type="ECO:0000313" key="15">
    <source>
        <dbReference type="EMBL" id="VAV94539.1"/>
    </source>
</evidence>
<dbReference type="EC" id="1.17.1.8" evidence="10"/>
<comment type="similarity">
    <text evidence="1">Belongs to the DapB family.</text>
</comment>
<evidence type="ECO:0000256" key="11">
    <source>
        <dbReference type="ARBA" id="ARBA00049080"/>
    </source>
</evidence>
<keyword evidence="2" id="KW-0963">Cytoplasm</keyword>
<keyword evidence="8" id="KW-0457">Lysine biosynthesis</keyword>
<feature type="domain" description="Dihydrodipicolinate reductase C-terminal" evidence="14">
    <location>
        <begin position="116"/>
        <end position="249"/>
    </location>
</feature>
<dbReference type="PANTHER" id="PTHR20836:SF0">
    <property type="entry name" value="4-HYDROXY-TETRAHYDRODIPICOLINATE REDUCTASE 1, CHLOROPLASTIC-RELATED"/>
    <property type="match status" value="1"/>
</dbReference>
<dbReference type="PIRSF" id="PIRSF000161">
    <property type="entry name" value="DHPR"/>
    <property type="match status" value="1"/>
</dbReference>
<dbReference type="AlphaFoldDB" id="A0A3B0RRN0"/>
<comment type="pathway">
    <text evidence="9">Amino-acid biosynthesis; L-lysine biosynthesis via DAP pathway; (S)-tetrahydrodipicolinate from L-aspartate: step 4/4.</text>
</comment>
<evidence type="ECO:0000256" key="10">
    <source>
        <dbReference type="ARBA" id="ARBA00038983"/>
    </source>
</evidence>
<organism evidence="15">
    <name type="scientific">hydrothermal vent metagenome</name>
    <dbReference type="NCBI Taxonomy" id="652676"/>
    <lineage>
        <taxon>unclassified sequences</taxon>
        <taxon>metagenomes</taxon>
        <taxon>ecological metagenomes</taxon>
    </lineage>
</organism>
<proteinExistence type="inferred from homology"/>
<gene>
    <name evidence="15" type="ORF">MNBD_ACTINO01-2203</name>
</gene>
<dbReference type="InterPro" id="IPR000846">
    <property type="entry name" value="DapB_N"/>
</dbReference>
<comment type="catalytic activity">
    <reaction evidence="11">
        <text>(S)-2,3,4,5-tetrahydrodipicolinate + NADP(+) + H2O = (2S,4S)-4-hydroxy-2,3,4,5-tetrahydrodipicolinate + NADPH + H(+)</text>
        <dbReference type="Rhea" id="RHEA:35331"/>
        <dbReference type="ChEBI" id="CHEBI:15377"/>
        <dbReference type="ChEBI" id="CHEBI:15378"/>
        <dbReference type="ChEBI" id="CHEBI:16845"/>
        <dbReference type="ChEBI" id="CHEBI:57783"/>
        <dbReference type="ChEBI" id="CHEBI:58349"/>
        <dbReference type="ChEBI" id="CHEBI:67139"/>
        <dbReference type="EC" id="1.17.1.8"/>
    </reaction>
</comment>
<keyword evidence="5" id="KW-0220">Diaminopimelate biosynthesis</keyword>
<evidence type="ECO:0000256" key="12">
    <source>
        <dbReference type="ARBA" id="ARBA00049396"/>
    </source>
</evidence>
<evidence type="ECO:0000256" key="3">
    <source>
        <dbReference type="ARBA" id="ARBA00022605"/>
    </source>
</evidence>
<evidence type="ECO:0000256" key="8">
    <source>
        <dbReference type="ARBA" id="ARBA00023154"/>
    </source>
</evidence>
<dbReference type="InterPro" id="IPR022664">
    <property type="entry name" value="DapB_N_CS"/>
</dbReference>
<evidence type="ECO:0000259" key="13">
    <source>
        <dbReference type="Pfam" id="PF01113"/>
    </source>
</evidence>
<accession>A0A3B0RRN0</accession>
<sequence>MKVGVSGASGRMGSLAAATIDEQEDLHLIALYDAHTVGNIAGLSINQDPGTLDGCDVIVEFSRPDVVMDNLARWRSLGANVVVGTSGFDAQRLGALDELWGNGPGNCLVVPNFSIGAVLMMKLAEIAARHFPVVEIIEMHHDEKADAPSGTAIATARVVASVAGEPVRAVDSEELYDGALGADVESVRIHSVRMPGIVAHQDVIFGGPGETLTISHNTTDRSSFMPGLLLAVRSVGAQKETLAVGLDRLLRI</sequence>
<dbReference type="FunFam" id="3.30.360.10:FF:000009">
    <property type="entry name" value="4-hydroxy-tetrahydrodipicolinate reductase"/>
    <property type="match status" value="1"/>
</dbReference>
<dbReference type="SUPFAM" id="SSF55347">
    <property type="entry name" value="Glyceraldehyde-3-phosphate dehydrogenase-like, C-terminal domain"/>
    <property type="match status" value="1"/>
</dbReference>
<evidence type="ECO:0000256" key="6">
    <source>
        <dbReference type="ARBA" id="ARBA00023002"/>
    </source>
</evidence>
<dbReference type="CDD" id="cd02274">
    <property type="entry name" value="DHDPR_N"/>
    <property type="match status" value="1"/>
</dbReference>
<dbReference type="GO" id="GO:0005829">
    <property type="term" value="C:cytosol"/>
    <property type="evidence" value="ECO:0007669"/>
    <property type="project" value="TreeGrafter"/>
</dbReference>
<dbReference type="Pfam" id="PF01113">
    <property type="entry name" value="DapB_N"/>
    <property type="match status" value="1"/>
</dbReference>
<dbReference type="NCBIfam" id="TIGR00036">
    <property type="entry name" value="dapB"/>
    <property type="match status" value="1"/>
</dbReference>
<reference evidence="15" key="1">
    <citation type="submission" date="2018-06" db="EMBL/GenBank/DDBJ databases">
        <authorList>
            <person name="Zhirakovskaya E."/>
        </authorList>
    </citation>
    <scope>NUCLEOTIDE SEQUENCE</scope>
</reference>
<dbReference type="SUPFAM" id="SSF51735">
    <property type="entry name" value="NAD(P)-binding Rossmann-fold domains"/>
    <property type="match status" value="1"/>
</dbReference>
<protein>
    <recommendedName>
        <fullName evidence="10">4-hydroxy-tetrahydrodipicolinate reductase</fullName>
        <ecNumber evidence="10">1.17.1.8</ecNumber>
    </recommendedName>
</protein>
<name>A0A3B0RRN0_9ZZZZ</name>
<keyword evidence="6 15" id="KW-0560">Oxidoreductase</keyword>
<dbReference type="Pfam" id="PF05173">
    <property type="entry name" value="DapB_C"/>
    <property type="match status" value="1"/>
</dbReference>
<dbReference type="GO" id="GO:0019877">
    <property type="term" value="P:diaminopimelate biosynthetic process"/>
    <property type="evidence" value="ECO:0007669"/>
    <property type="project" value="UniProtKB-KW"/>
</dbReference>
<evidence type="ECO:0000256" key="4">
    <source>
        <dbReference type="ARBA" id="ARBA00022857"/>
    </source>
</evidence>
<dbReference type="Gene3D" id="3.30.360.10">
    <property type="entry name" value="Dihydrodipicolinate Reductase, domain 2"/>
    <property type="match status" value="1"/>
</dbReference>
<evidence type="ECO:0000256" key="2">
    <source>
        <dbReference type="ARBA" id="ARBA00022490"/>
    </source>
</evidence>
<comment type="catalytic activity">
    <reaction evidence="12">
        <text>(S)-2,3,4,5-tetrahydrodipicolinate + NAD(+) + H2O = (2S,4S)-4-hydroxy-2,3,4,5-tetrahydrodipicolinate + NADH + H(+)</text>
        <dbReference type="Rhea" id="RHEA:35323"/>
        <dbReference type="ChEBI" id="CHEBI:15377"/>
        <dbReference type="ChEBI" id="CHEBI:15378"/>
        <dbReference type="ChEBI" id="CHEBI:16845"/>
        <dbReference type="ChEBI" id="CHEBI:57540"/>
        <dbReference type="ChEBI" id="CHEBI:57945"/>
        <dbReference type="ChEBI" id="CHEBI:67139"/>
        <dbReference type="EC" id="1.17.1.8"/>
    </reaction>
</comment>
<dbReference type="EMBL" id="UOEI01000128">
    <property type="protein sequence ID" value="VAV94539.1"/>
    <property type="molecule type" value="Genomic_DNA"/>
</dbReference>
<evidence type="ECO:0000256" key="9">
    <source>
        <dbReference type="ARBA" id="ARBA00037922"/>
    </source>
</evidence>
<dbReference type="GO" id="GO:0008839">
    <property type="term" value="F:4-hydroxy-tetrahydrodipicolinate reductase"/>
    <property type="evidence" value="ECO:0007669"/>
    <property type="project" value="UniProtKB-EC"/>
</dbReference>
<dbReference type="InterPro" id="IPR036291">
    <property type="entry name" value="NAD(P)-bd_dom_sf"/>
</dbReference>
<keyword evidence="3" id="KW-0028">Amino-acid biosynthesis</keyword>
<keyword evidence="7" id="KW-0520">NAD</keyword>
<dbReference type="Gene3D" id="3.40.50.720">
    <property type="entry name" value="NAD(P)-binding Rossmann-like Domain"/>
    <property type="match status" value="1"/>
</dbReference>
<evidence type="ECO:0000256" key="1">
    <source>
        <dbReference type="ARBA" id="ARBA00006642"/>
    </source>
</evidence>
<dbReference type="PROSITE" id="PS01298">
    <property type="entry name" value="DAPB"/>
    <property type="match status" value="1"/>
</dbReference>
<dbReference type="HAMAP" id="MF_00102">
    <property type="entry name" value="DapB"/>
    <property type="match status" value="1"/>
</dbReference>
<keyword evidence="4" id="KW-0521">NADP</keyword>
<feature type="domain" description="Dihydrodipicolinate reductase N-terminal" evidence="13">
    <location>
        <begin position="1"/>
        <end position="113"/>
    </location>
</feature>
<evidence type="ECO:0000259" key="14">
    <source>
        <dbReference type="Pfam" id="PF05173"/>
    </source>
</evidence>
<dbReference type="PANTHER" id="PTHR20836">
    <property type="entry name" value="DIHYDRODIPICOLINATE REDUCTASE"/>
    <property type="match status" value="1"/>
</dbReference>
<dbReference type="InterPro" id="IPR023940">
    <property type="entry name" value="DHDPR_bac"/>
</dbReference>
<dbReference type="InterPro" id="IPR022663">
    <property type="entry name" value="DapB_C"/>
</dbReference>
<evidence type="ECO:0000256" key="5">
    <source>
        <dbReference type="ARBA" id="ARBA00022915"/>
    </source>
</evidence>